<dbReference type="Proteomes" id="UP000305517">
    <property type="component" value="Unassembled WGS sequence"/>
</dbReference>
<comment type="caution">
    <text evidence="1">The sequence shown here is derived from an EMBL/GenBank/DDBJ whole genome shotgun (WGS) entry which is preliminary data.</text>
</comment>
<proteinExistence type="predicted"/>
<dbReference type="AlphaFoldDB" id="A0A5R8WXL2"/>
<evidence type="ECO:0000313" key="1">
    <source>
        <dbReference type="EMBL" id="TLM96934.1"/>
    </source>
</evidence>
<organism evidence="1 2">
    <name type="scientific">Hymenobacter jeollabukensis</name>
    <dbReference type="NCBI Taxonomy" id="2025313"/>
    <lineage>
        <taxon>Bacteria</taxon>
        <taxon>Pseudomonadati</taxon>
        <taxon>Bacteroidota</taxon>
        <taxon>Cytophagia</taxon>
        <taxon>Cytophagales</taxon>
        <taxon>Hymenobacteraceae</taxon>
        <taxon>Hymenobacter</taxon>
    </lineage>
</organism>
<name>A0A5R8WXL2_9BACT</name>
<accession>A0A5R8WXL2</accession>
<dbReference type="OrthoDB" id="884362at2"/>
<dbReference type="EMBL" id="VAJM01000001">
    <property type="protein sequence ID" value="TLM96934.1"/>
    <property type="molecule type" value="Genomic_DNA"/>
</dbReference>
<sequence length="142" mass="16437">MPVSDYLTVNYDAETGVLTGRWQRMVMPFELSRGYDRLLDMAEKHRCRFWLVDTTPRRVGLDAGDVQWMREEFFPQLPKRLGGITYIALLMAPHQLAGALADPRIADLSHYDRRPYQLARFTSETEARRWLHLCASHDAAVA</sequence>
<keyword evidence="2" id="KW-1185">Reference proteome</keyword>
<evidence type="ECO:0008006" key="3">
    <source>
        <dbReference type="Google" id="ProtNLM"/>
    </source>
</evidence>
<evidence type="ECO:0000313" key="2">
    <source>
        <dbReference type="Proteomes" id="UP000305517"/>
    </source>
</evidence>
<protein>
    <recommendedName>
        <fullName evidence="3">STAS/SEC14 domain-containing protein</fullName>
    </recommendedName>
</protein>
<reference evidence="1 2" key="1">
    <citation type="submission" date="2019-05" db="EMBL/GenBank/DDBJ databases">
        <title>Hymenobacter edaphi sp. nov., isolated from abandoned arsenic-contaminated farmland soil.</title>
        <authorList>
            <person name="Nie L."/>
        </authorList>
    </citation>
    <scope>NUCLEOTIDE SEQUENCE [LARGE SCALE GENOMIC DNA]</scope>
    <source>
        <strain evidence="1 2">1-3-3-8</strain>
    </source>
</reference>
<dbReference type="RefSeq" id="WP_138075180.1">
    <property type="nucleotide sequence ID" value="NZ_VAJM01000001.1"/>
</dbReference>
<gene>
    <name evidence="1" type="ORF">FDY95_02770</name>
</gene>